<name>A0A9W9QNN7_PENBR</name>
<reference evidence="3" key="1">
    <citation type="submission" date="2022-12" db="EMBL/GenBank/DDBJ databases">
        <authorList>
            <person name="Petersen C."/>
        </authorList>
    </citation>
    <scope>NUCLEOTIDE SEQUENCE</scope>
    <source>
        <strain evidence="3">IBT 35675</strain>
    </source>
</reference>
<proteinExistence type="inferred from homology"/>
<dbReference type="PANTHER" id="PTHR12794">
    <property type="entry name" value="GEMIN2"/>
    <property type="match status" value="1"/>
</dbReference>
<accession>A0A9W9QNN7</accession>
<keyword evidence="4" id="KW-1185">Reference proteome</keyword>
<evidence type="ECO:0000313" key="3">
    <source>
        <dbReference type="EMBL" id="KAJ5341190.1"/>
    </source>
</evidence>
<comment type="similarity">
    <text evidence="1">Belongs to the gemin-2 family.</text>
</comment>
<evidence type="ECO:0000256" key="2">
    <source>
        <dbReference type="SAM" id="MobiDB-lite"/>
    </source>
</evidence>
<dbReference type="GO" id="GO:0032797">
    <property type="term" value="C:SMN complex"/>
    <property type="evidence" value="ECO:0007669"/>
    <property type="project" value="TreeGrafter"/>
</dbReference>
<dbReference type="Proteomes" id="UP001148299">
    <property type="component" value="Unassembled WGS sequence"/>
</dbReference>
<feature type="compositionally biased region" description="Basic and acidic residues" evidence="2">
    <location>
        <begin position="306"/>
        <end position="316"/>
    </location>
</feature>
<comment type="caution">
    <text evidence="3">The sequence shown here is derived from an EMBL/GenBank/DDBJ whole genome shotgun (WGS) entry which is preliminary data.</text>
</comment>
<feature type="region of interest" description="Disordered" evidence="2">
    <location>
        <begin position="372"/>
        <end position="416"/>
    </location>
</feature>
<feature type="region of interest" description="Disordered" evidence="2">
    <location>
        <begin position="85"/>
        <end position="112"/>
    </location>
</feature>
<dbReference type="AlphaFoldDB" id="A0A9W9QNN7"/>
<evidence type="ECO:0000313" key="4">
    <source>
        <dbReference type="Proteomes" id="UP001148299"/>
    </source>
</evidence>
<feature type="region of interest" description="Disordered" evidence="2">
    <location>
        <begin position="1"/>
        <end position="57"/>
    </location>
</feature>
<dbReference type="Pfam" id="PF04938">
    <property type="entry name" value="SIP1"/>
    <property type="match status" value="1"/>
</dbReference>
<dbReference type="InterPro" id="IPR035426">
    <property type="entry name" value="Gemin2/Brr1"/>
</dbReference>
<dbReference type="GO" id="GO:0000387">
    <property type="term" value="P:spliceosomal snRNP assembly"/>
    <property type="evidence" value="ECO:0007669"/>
    <property type="project" value="InterPro"/>
</dbReference>
<dbReference type="Gene3D" id="1.20.58.1070">
    <property type="match status" value="1"/>
</dbReference>
<reference evidence="3" key="2">
    <citation type="journal article" date="2023" name="IMA Fungus">
        <title>Comparative genomic study of the Penicillium genus elucidates a diverse pangenome and 15 lateral gene transfer events.</title>
        <authorList>
            <person name="Petersen C."/>
            <person name="Sorensen T."/>
            <person name="Nielsen M.R."/>
            <person name="Sondergaard T.E."/>
            <person name="Sorensen J.L."/>
            <person name="Fitzpatrick D.A."/>
            <person name="Frisvad J.C."/>
            <person name="Nielsen K.L."/>
        </authorList>
    </citation>
    <scope>NUCLEOTIDE SEQUENCE</scope>
    <source>
        <strain evidence="3">IBT 35675</strain>
    </source>
</reference>
<organism evidence="3 4">
    <name type="scientific">Penicillium brevicompactum</name>
    <dbReference type="NCBI Taxonomy" id="5074"/>
    <lineage>
        <taxon>Eukaryota</taxon>
        <taxon>Fungi</taxon>
        <taxon>Dikarya</taxon>
        <taxon>Ascomycota</taxon>
        <taxon>Pezizomycotina</taxon>
        <taxon>Eurotiomycetes</taxon>
        <taxon>Eurotiomycetidae</taxon>
        <taxon>Eurotiales</taxon>
        <taxon>Aspergillaceae</taxon>
        <taxon>Penicillium</taxon>
    </lineage>
</organism>
<feature type="compositionally biased region" description="Acidic residues" evidence="2">
    <location>
        <begin position="317"/>
        <end position="327"/>
    </location>
</feature>
<feature type="compositionally biased region" description="Low complexity" evidence="2">
    <location>
        <begin position="85"/>
        <end position="96"/>
    </location>
</feature>
<gene>
    <name evidence="3" type="ORF">N7541_010314</name>
</gene>
<feature type="compositionally biased region" description="Polar residues" evidence="2">
    <location>
        <begin position="29"/>
        <end position="39"/>
    </location>
</feature>
<evidence type="ECO:0000256" key="1">
    <source>
        <dbReference type="ARBA" id="ARBA00025758"/>
    </source>
</evidence>
<dbReference type="GO" id="GO:0005634">
    <property type="term" value="C:nucleus"/>
    <property type="evidence" value="ECO:0007669"/>
    <property type="project" value="TreeGrafter"/>
</dbReference>
<dbReference type="EMBL" id="JAPZBR010000008">
    <property type="protein sequence ID" value="KAJ5341190.1"/>
    <property type="molecule type" value="Genomic_DNA"/>
</dbReference>
<feature type="compositionally biased region" description="Polar residues" evidence="2">
    <location>
        <begin position="289"/>
        <end position="300"/>
    </location>
</feature>
<feature type="compositionally biased region" description="Polar residues" evidence="2">
    <location>
        <begin position="97"/>
        <end position="112"/>
    </location>
</feature>
<dbReference type="PANTHER" id="PTHR12794:SF0">
    <property type="entry name" value="GEM-ASSOCIATED PROTEIN 2"/>
    <property type="match status" value="1"/>
</dbReference>
<feature type="region of interest" description="Disordered" evidence="2">
    <location>
        <begin position="285"/>
        <end position="359"/>
    </location>
</feature>
<protein>
    <submittedName>
        <fullName evidence="3">Uncharacterized protein</fullName>
    </submittedName>
</protein>
<sequence length="453" mass="50207">MPEKRKGTMPSPPAKRPRISHENEESSEQYEQPRQNYTYGQRGAFPGLDDGGDELFYGPADDGMEYLRMVRSEANALPTLFVASTQTSTPQDSSPSKQNDSEPPSARKSSMPSGFFAKESAYIAPAITTDANAHSPSKLEDLYPPAQISYYNLLRHRFLLLRSTLRCSPPAEAIRALDSSHPVSLPRNSGSAHREWRRLLLAVNPQMVQVACMDMESVLEALELLARMISDVVKSENAERARRSGAWAWALLGKCREVGQLTTEEVGVIRNLGKRAATILRKVQELESSRSQWTEPSVSTEDAEDGDLKGDGSKEDDPQETAVDEDEPTKQEDLPEDLPEATGTSQPIMPDVSGETDELEAAKARLEARLQSFDGSAEAQNAMPDAPLEQSEVDTSKARLQDQPQSIDEPTETPHDEEEYLVTQTRALLDMVLTVVGEFFGQRDLLESREAWI</sequence>